<dbReference type="HOGENOM" id="CLU_029282_2_1_1"/>
<keyword evidence="4" id="KW-1133">Transmembrane helix</keyword>
<dbReference type="PANTHER" id="PTHR12428:SF65">
    <property type="entry name" value="CYTOCHROME C OXIDASE ASSEMBLY PROTEIN COX18, MITOCHONDRIAL"/>
    <property type="match status" value="1"/>
</dbReference>
<dbReference type="AlphaFoldDB" id="A0A0C7N1N8"/>
<proteinExistence type="inferred from homology"/>
<dbReference type="GO" id="GO:0032977">
    <property type="term" value="F:membrane insertase activity"/>
    <property type="evidence" value="ECO:0007669"/>
    <property type="project" value="EnsemblFungi"/>
</dbReference>
<organism evidence="6 7">
    <name type="scientific">Lachancea lanzarotensis</name>
    <dbReference type="NCBI Taxonomy" id="1245769"/>
    <lineage>
        <taxon>Eukaryota</taxon>
        <taxon>Fungi</taxon>
        <taxon>Dikarya</taxon>
        <taxon>Ascomycota</taxon>
        <taxon>Saccharomycotina</taxon>
        <taxon>Saccharomycetes</taxon>
        <taxon>Saccharomycetales</taxon>
        <taxon>Saccharomycetaceae</taxon>
        <taxon>Lachancea</taxon>
    </lineage>
</organism>
<gene>
    <name evidence="6" type="ORF">LALA0_S01e11342g</name>
</gene>
<dbReference type="EMBL" id="LN736360">
    <property type="protein sequence ID" value="CEP60458.1"/>
    <property type="molecule type" value="Genomic_DNA"/>
</dbReference>
<dbReference type="InterPro" id="IPR001708">
    <property type="entry name" value="YidC/ALB3/OXA1/COX18"/>
</dbReference>
<dbReference type="GO" id="GO:0005743">
    <property type="term" value="C:mitochondrial inner membrane"/>
    <property type="evidence" value="ECO:0007669"/>
    <property type="project" value="EnsemblFungi"/>
</dbReference>
<keyword evidence="7" id="KW-1185">Reference proteome</keyword>
<keyword evidence="5" id="KW-0472">Membrane</keyword>
<evidence type="ECO:0000256" key="2">
    <source>
        <dbReference type="ARBA" id="ARBA00009877"/>
    </source>
</evidence>
<evidence type="ECO:0000313" key="6">
    <source>
        <dbReference type="EMBL" id="CEP60458.1"/>
    </source>
</evidence>
<dbReference type="Proteomes" id="UP000054304">
    <property type="component" value="Unassembled WGS sequence"/>
</dbReference>
<protein>
    <submittedName>
        <fullName evidence="6">LALA0S01e11342g1_1</fullName>
    </submittedName>
</protein>
<dbReference type="PANTHER" id="PTHR12428">
    <property type="entry name" value="OXA1"/>
    <property type="match status" value="1"/>
</dbReference>
<comment type="similarity">
    <text evidence="2">Belongs to the OXA1/ALB3/YidC family.</text>
</comment>
<reference evidence="6 7" key="1">
    <citation type="submission" date="2014-12" db="EMBL/GenBank/DDBJ databases">
        <authorList>
            <person name="Neuveglise Cecile"/>
        </authorList>
    </citation>
    <scope>NUCLEOTIDE SEQUENCE [LARGE SCALE GENOMIC DNA]</scope>
    <source>
        <strain evidence="6 7">CBS 12615</strain>
    </source>
</reference>
<evidence type="ECO:0000256" key="1">
    <source>
        <dbReference type="ARBA" id="ARBA00004141"/>
    </source>
</evidence>
<evidence type="ECO:0000313" key="7">
    <source>
        <dbReference type="Proteomes" id="UP000054304"/>
    </source>
</evidence>
<name>A0A0C7N1N8_9SACH</name>
<evidence type="ECO:0000256" key="4">
    <source>
        <dbReference type="ARBA" id="ARBA00022989"/>
    </source>
</evidence>
<dbReference type="GeneID" id="34683849"/>
<evidence type="ECO:0000256" key="3">
    <source>
        <dbReference type="ARBA" id="ARBA00022692"/>
    </source>
</evidence>
<dbReference type="RefSeq" id="XP_022626701.1">
    <property type="nucleotide sequence ID" value="XM_022774623.1"/>
</dbReference>
<keyword evidence="3" id="KW-0812">Transmembrane</keyword>
<sequence length="313" mass="35091">MLSIATTRKFVAPGLVRTALAKPCQTRSIAFFNEVAESFVLLHELSGLPWIFLVPATTFSLRTIFTLPFSIWQRRRIVKQQELRKVTQATTPVVKLRLAAATQRQQMESQSSSAVLQKKPPLTPEQITLLALKETRTRQKKLFEDNKVQLWKNFILPLVQVPLWVSVSMGLRNLTDHRLIDTNLSSVPPSLHGSNMHEIISQIGSLDLSVPLDNLPMLAPLCLGLLALMNVENNGRMMTTTTAGAMGIKVALSPNSKLSQSTQSVLNISRLSCIFFMGVSTQAPFLLSIYWISSQLYSLVQNAFLDMLWPYQR</sequence>
<evidence type="ECO:0000256" key="5">
    <source>
        <dbReference type="ARBA" id="ARBA00023136"/>
    </source>
</evidence>
<accession>A0A0C7N1N8</accession>
<dbReference type="OrthoDB" id="2148490at2759"/>
<dbReference type="GO" id="GO:0033617">
    <property type="term" value="P:mitochondrial respiratory chain complex IV assembly"/>
    <property type="evidence" value="ECO:0007669"/>
    <property type="project" value="TreeGrafter"/>
</dbReference>
<comment type="subcellular location">
    <subcellularLocation>
        <location evidence="1">Membrane</location>
        <topology evidence="1">Multi-pass membrane protein</topology>
    </subcellularLocation>
</comment>
<dbReference type="STRING" id="1245769.A0A0C7N1N8"/>
<dbReference type="GO" id="GO:0032979">
    <property type="term" value="P:protein insertion into mitochondrial inner membrane from matrix"/>
    <property type="evidence" value="ECO:0007669"/>
    <property type="project" value="EnsemblFungi"/>
</dbReference>